<comment type="caution">
    <text evidence="4">The sequence shown here is derived from an EMBL/GenBank/DDBJ whole genome shotgun (WGS) entry which is preliminary data.</text>
</comment>
<evidence type="ECO:0000313" key="4">
    <source>
        <dbReference type="EMBL" id="GAA6166670.1"/>
    </source>
</evidence>
<evidence type="ECO:0000259" key="3">
    <source>
        <dbReference type="Pfam" id="PF01370"/>
    </source>
</evidence>
<dbReference type="Gene3D" id="3.40.50.720">
    <property type="entry name" value="NAD(P)-binding Rossmann-like Domain"/>
    <property type="match status" value="1"/>
</dbReference>
<dbReference type="InterPro" id="IPR050425">
    <property type="entry name" value="NAD(P)_dehydrat-like"/>
</dbReference>
<dbReference type="Pfam" id="PF01370">
    <property type="entry name" value="Epimerase"/>
    <property type="match status" value="1"/>
</dbReference>
<accession>A0ABQ0A4U9</accession>
<organism evidence="4 5">
    <name type="scientific">Sessilibacter corallicola</name>
    <dbReference type="NCBI Taxonomy" id="2904075"/>
    <lineage>
        <taxon>Bacteria</taxon>
        <taxon>Pseudomonadati</taxon>
        <taxon>Pseudomonadota</taxon>
        <taxon>Gammaproteobacteria</taxon>
        <taxon>Cellvibrionales</taxon>
        <taxon>Cellvibrionaceae</taxon>
        <taxon>Sessilibacter</taxon>
    </lineage>
</organism>
<dbReference type="RefSeq" id="WP_353301542.1">
    <property type="nucleotide sequence ID" value="NZ_BAABWN010000001.1"/>
</dbReference>
<keyword evidence="5" id="KW-1185">Reference proteome</keyword>
<gene>
    <name evidence="4" type="ORF">NBRC116591_04800</name>
</gene>
<evidence type="ECO:0000313" key="5">
    <source>
        <dbReference type="Proteomes" id="UP001465153"/>
    </source>
</evidence>
<dbReference type="InterPro" id="IPR036291">
    <property type="entry name" value="NAD(P)-bd_dom_sf"/>
</dbReference>
<comment type="similarity">
    <text evidence="2">Belongs to the NAD(P)-dependent epimerase/dehydratase family. Dihydroflavonol-4-reductase subfamily.</text>
</comment>
<keyword evidence="1" id="KW-0560">Oxidoreductase</keyword>
<sequence length="353" mass="39383">MTQINRSAPVMVTGATGYVAGHLVKKLLDAGLTVHAPVRNPENVQKLKYLNAIAENSPGAIRYFEADLLKPHSYAQAMEGCELVYHTASPFKLNIRDPQKELIDPALLGTRNVLQQANHIESVKRIIVTSSCAAIYGDNCDLVKTANGVFTEDDWNQSSSIDHNPYSYSKTVAEREAWKIADQQSQWDLITINPSLVIGPGINPHATSESYNILKQMGNGTMKFGAPKLGLGAIDVRDLADAHFAAGFYPKAKGRYIVSAHNTDLFELTQTLIDRFGDDYPLPKKPIPKWLAWLFGPILDKSVTRKLVARNVNYSWRADNKKALKELNISYRPLKETMRDFFQHGIDNNLFNA</sequence>
<dbReference type="InterPro" id="IPR001509">
    <property type="entry name" value="Epimerase_deHydtase"/>
</dbReference>
<evidence type="ECO:0000256" key="1">
    <source>
        <dbReference type="ARBA" id="ARBA00023002"/>
    </source>
</evidence>
<dbReference type="Proteomes" id="UP001465153">
    <property type="component" value="Unassembled WGS sequence"/>
</dbReference>
<feature type="domain" description="NAD-dependent epimerase/dehydratase" evidence="3">
    <location>
        <begin position="10"/>
        <end position="246"/>
    </location>
</feature>
<proteinExistence type="inferred from homology"/>
<dbReference type="PANTHER" id="PTHR10366:SF564">
    <property type="entry name" value="STEROL-4-ALPHA-CARBOXYLATE 3-DEHYDROGENASE, DECARBOXYLATING"/>
    <property type="match status" value="1"/>
</dbReference>
<dbReference type="PANTHER" id="PTHR10366">
    <property type="entry name" value="NAD DEPENDENT EPIMERASE/DEHYDRATASE"/>
    <property type="match status" value="1"/>
</dbReference>
<reference evidence="4 5" key="1">
    <citation type="submission" date="2024-04" db="EMBL/GenBank/DDBJ databases">
        <title>Draft genome sequence of Sessilibacter corallicola NBRC 116591.</title>
        <authorList>
            <person name="Miyakawa T."/>
            <person name="Kusuya Y."/>
            <person name="Miura T."/>
        </authorList>
    </citation>
    <scope>NUCLEOTIDE SEQUENCE [LARGE SCALE GENOMIC DNA]</scope>
    <source>
        <strain evidence="4 5">KU-00831-HH</strain>
    </source>
</reference>
<dbReference type="EMBL" id="BAABWN010000001">
    <property type="protein sequence ID" value="GAA6166670.1"/>
    <property type="molecule type" value="Genomic_DNA"/>
</dbReference>
<protein>
    <submittedName>
        <fullName evidence="4">NAD-dependent epimerase/dehydratase family protein</fullName>
    </submittedName>
</protein>
<evidence type="ECO:0000256" key="2">
    <source>
        <dbReference type="ARBA" id="ARBA00023445"/>
    </source>
</evidence>
<dbReference type="SUPFAM" id="SSF51735">
    <property type="entry name" value="NAD(P)-binding Rossmann-fold domains"/>
    <property type="match status" value="1"/>
</dbReference>
<name>A0ABQ0A4U9_9GAMM</name>